<dbReference type="Gene3D" id="3.50.50.60">
    <property type="entry name" value="FAD/NAD(P)-binding domain"/>
    <property type="match status" value="1"/>
</dbReference>
<dbReference type="OrthoDB" id="9814969at2"/>
<dbReference type="InterPro" id="IPR036188">
    <property type="entry name" value="FAD/NAD-bd_sf"/>
</dbReference>
<reference evidence="3 4" key="1">
    <citation type="journal article" date="2015" name="Antonie Van Leeuwenhoek">
        <title>Bosea vaviloviae sp. nov., a new species of slow-growing rhizobia isolated from nodules of the relict species Vavilovia formosa (Stev.) Fed.</title>
        <authorList>
            <person name="Safronova V.I."/>
            <person name="Kuznetsova I.G."/>
            <person name="Sazanova A.L."/>
            <person name="Kimeklis A.K."/>
            <person name="Belimov A.A."/>
            <person name="Andronov E.E."/>
            <person name="Pinaev A.G."/>
            <person name="Chizhevskaya E.P."/>
            <person name="Pukhaev A.R."/>
            <person name="Popov K.P."/>
            <person name="Willems A."/>
            <person name="Tikhonovich I.A."/>
        </authorList>
    </citation>
    <scope>NUCLEOTIDE SEQUENCE [LARGE SCALE GENOMIC DNA]</scope>
    <source>
        <strain evidence="3 4">Vaf18</strain>
    </source>
</reference>
<dbReference type="GO" id="GO:0005737">
    <property type="term" value="C:cytoplasm"/>
    <property type="evidence" value="ECO:0007669"/>
    <property type="project" value="TreeGrafter"/>
</dbReference>
<evidence type="ECO:0000256" key="1">
    <source>
        <dbReference type="ARBA" id="ARBA00023002"/>
    </source>
</evidence>
<dbReference type="Pfam" id="PF01266">
    <property type="entry name" value="DAO"/>
    <property type="match status" value="1"/>
</dbReference>
<keyword evidence="1" id="KW-0560">Oxidoreductase</keyword>
<dbReference type="GO" id="GO:0016491">
    <property type="term" value="F:oxidoreductase activity"/>
    <property type="evidence" value="ECO:0007669"/>
    <property type="project" value="UniProtKB-KW"/>
</dbReference>
<dbReference type="InterPro" id="IPR006076">
    <property type="entry name" value="FAD-dep_OxRdtase"/>
</dbReference>
<organism evidence="3 4">
    <name type="scientific">Bosea vaviloviae</name>
    <dbReference type="NCBI Taxonomy" id="1526658"/>
    <lineage>
        <taxon>Bacteria</taxon>
        <taxon>Pseudomonadati</taxon>
        <taxon>Pseudomonadota</taxon>
        <taxon>Alphaproteobacteria</taxon>
        <taxon>Hyphomicrobiales</taxon>
        <taxon>Boseaceae</taxon>
        <taxon>Bosea</taxon>
    </lineage>
</organism>
<proteinExistence type="predicted"/>
<evidence type="ECO:0000259" key="2">
    <source>
        <dbReference type="Pfam" id="PF01266"/>
    </source>
</evidence>
<keyword evidence="4" id="KW-1185">Reference proteome</keyword>
<dbReference type="STRING" id="1526658.BHK69_02885"/>
<dbReference type="EMBL" id="CP017147">
    <property type="protein sequence ID" value="AOO79571.1"/>
    <property type="molecule type" value="Genomic_DNA"/>
</dbReference>
<feature type="domain" description="FAD dependent oxidoreductase" evidence="2">
    <location>
        <begin position="36"/>
        <end position="385"/>
    </location>
</feature>
<evidence type="ECO:0000313" key="4">
    <source>
        <dbReference type="Proteomes" id="UP000094969"/>
    </source>
</evidence>
<dbReference type="PANTHER" id="PTHR13847:SF281">
    <property type="entry name" value="FAD DEPENDENT OXIDOREDUCTASE DOMAIN-CONTAINING PROTEIN"/>
    <property type="match status" value="1"/>
</dbReference>
<accession>A0A1D7TWS4</accession>
<protein>
    <submittedName>
        <fullName evidence="3">FAD-dependent oxidoreductase</fullName>
    </submittedName>
</protein>
<dbReference type="KEGG" id="bvv:BHK69_02885"/>
<dbReference type="SUPFAM" id="SSF51905">
    <property type="entry name" value="FAD/NAD(P)-binding domain"/>
    <property type="match status" value="1"/>
</dbReference>
<dbReference type="Gene3D" id="3.30.9.10">
    <property type="entry name" value="D-Amino Acid Oxidase, subunit A, domain 2"/>
    <property type="match status" value="1"/>
</dbReference>
<dbReference type="AlphaFoldDB" id="A0A1D7TWS4"/>
<dbReference type="PANTHER" id="PTHR13847">
    <property type="entry name" value="SARCOSINE DEHYDROGENASE-RELATED"/>
    <property type="match status" value="1"/>
</dbReference>
<name>A0A1D7TWS4_9HYPH</name>
<sequence>MPDQTSVLAPNFTTDPYWWDAAPPEAARDPLPTRTDVLVVGSGYCGLSAAAELARNGVDVTVVDAEELGAGASTRSGGMVSSGQKLVIGGAIKGVDAARMSRLLEDSLASYDHLKTLIREQGLDADLAVLGRYFGAHVPRHYDRLRRQGELLAKHTGVTVHDIPKARQHEITATDLYHGGIVIDDYGGLHPAKYHRALRHLAAANGATLRSHAPVLKVGPAEGGFHMVETGRGMIRARNVFFGTNGYTDKAQPYLQKRIVPVRSYQIATEPLPPELMDEINPGRRMITDSKRELIYSRPSPDGTRILFGSRPGMFSMAEREAALSLHAMMLKVWPQLAGYKVTHCWSGKVGMTADKIAHMGRRDGVDFAIGCNGNGVALMSYLGHQSALKLLGRQNRACAFDDPAFPAVPLYNGTPWFLPIVSGWYHLQDAIDRRMARF</sequence>
<evidence type="ECO:0000313" key="3">
    <source>
        <dbReference type="EMBL" id="AOO79571.1"/>
    </source>
</evidence>
<gene>
    <name evidence="3" type="ORF">BHK69_02885</name>
</gene>
<dbReference type="Proteomes" id="UP000094969">
    <property type="component" value="Chromosome"/>
</dbReference>